<comment type="caution">
    <text evidence="4">The sequence shown here is derived from an EMBL/GenBank/DDBJ whole genome shotgun (WGS) entry which is preliminary data.</text>
</comment>
<comment type="subcellular location">
    <subcellularLocation>
        <location evidence="2">Cytoplasm</location>
    </subcellularLocation>
</comment>
<dbReference type="InterPro" id="IPR006015">
    <property type="entry name" value="Universal_stress_UspA"/>
</dbReference>
<reference evidence="4 5" key="1">
    <citation type="submission" date="2023-09" db="EMBL/GenBank/DDBJ databases">
        <authorList>
            <person name="Rey-Velasco X."/>
        </authorList>
    </citation>
    <scope>NUCLEOTIDE SEQUENCE [LARGE SCALE GENOMIC DNA]</scope>
    <source>
        <strain evidence="4 5">W335</strain>
    </source>
</reference>
<dbReference type="CDD" id="cd00293">
    <property type="entry name" value="USP-like"/>
    <property type="match status" value="1"/>
</dbReference>
<evidence type="ECO:0000256" key="1">
    <source>
        <dbReference type="ARBA" id="ARBA00008791"/>
    </source>
</evidence>
<dbReference type="PANTHER" id="PTHR46268">
    <property type="entry name" value="STRESS RESPONSE PROTEIN NHAX"/>
    <property type="match status" value="1"/>
</dbReference>
<organism evidence="4 5">
    <name type="scientific">Spectribacter hydrogenoxidans</name>
    <dbReference type="NCBI Taxonomy" id="3075608"/>
    <lineage>
        <taxon>Bacteria</taxon>
        <taxon>Pseudomonadati</taxon>
        <taxon>Pseudomonadota</taxon>
        <taxon>Gammaproteobacteria</taxon>
        <taxon>Salinisphaerales</taxon>
        <taxon>Salinisphaeraceae</taxon>
        <taxon>Spectribacter</taxon>
    </lineage>
</organism>
<evidence type="ECO:0000313" key="4">
    <source>
        <dbReference type="EMBL" id="MDT0636190.1"/>
    </source>
</evidence>
<dbReference type="PANTHER" id="PTHR46268:SF6">
    <property type="entry name" value="UNIVERSAL STRESS PROTEIN UP12"/>
    <property type="match status" value="1"/>
</dbReference>
<dbReference type="PIRSF" id="PIRSF006276">
    <property type="entry name" value="UspA"/>
    <property type="match status" value="1"/>
</dbReference>
<proteinExistence type="inferred from homology"/>
<dbReference type="SUPFAM" id="SSF52402">
    <property type="entry name" value="Adenine nucleotide alpha hydrolases-like"/>
    <property type="match status" value="1"/>
</dbReference>
<gene>
    <name evidence="4" type="ORF">RM532_14655</name>
</gene>
<dbReference type="EMBL" id="JAVRIB010000021">
    <property type="protein sequence ID" value="MDT0636190.1"/>
    <property type="molecule type" value="Genomic_DNA"/>
</dbReference>
<dbReference type="RefSeq" id="WP_311654085.1">
    <property type="nucleotide sequence ID" value="NZ_JAVRIB010000021.1"/>
</dbReference>
<keyword evidence="2" id="KW-0963">Cytoplasm</keyword>
<feature type="domain" description="UspA" evidence="3">
    <location>
        <begin position="1"/>
        <end position="140"/>
    </location>
</feature>
<keyword evidence="5" id="KW-1185">Reference proteome</keyword>
<dbReference type="InterPro" id="IPR006016">
    <property type="entry name" value="UspA"/>
</dbReference>
<accession>A0ABU3C3R4</accession>
<dbReference type="PRINTS" id="PR01438">
    <property type="entry name" value="UNVRSLSTRESS"/>
</dbReference>
<dbReference type="Proteomes" id="UP001251857">
    <property type="component" value="Unassembled WGS sequence"/>
</dbReference>
<sequence length="155" mass="16983">MSGKILVPIDLNHEAVIQGVLQQAKEIAGVRDATIDLLTVVPDLDMGVMPYISRDQVESLTNTAQKRLEDVAREQLGNAFEWKADAVMGRIARTIIDIAEKRDADLIIMASHNPAFSDLLFGSVASQVVRHAKRSVLIVRPNAAESSEKDNHDSV</sequence>
<evidence type="ECO:0000259" key="3">
    <source>
        <dbReference type="Pfam" id="PF00582"/>
    </source>
</evidence>
<comment type="similarity">
    <text evidence="1 2">Belongs to the universal stress protein A family.</text>
</comment>
<protein>
    <recommendedName>
        <fullName evidence="2">Universal stress protein</fullName>
    </recommendedName>
</protein>
<dbReference type="Gene3D" id="3.40.50.620">
    <property type="entry name" value="HUPs"/>
    <property type="match status" value="1"/>
</dbReference>
<dbReference type="Pfam" id="PF00582">
    <property type="entry name" value="Usp"/>
    <property type="match status" value="1"/>
</dbReference>
<name>A0ABU3C3R4_9GAMM</name>
<evidence type="ECO:0000313" key="5">
    <source>
        <dbReference type="Proteomes" id="UP001251857"/>
    </source>
</evidence>
<evidence type="ECO:0000256" key="2">
    <source>
        <dbReference type="PIRNR" id="PIRNR006276"/>
    </source>
</evidence>
<dbReference type="InterPro" id="IPR014729">
    <property type="entry name" value="Rossmann-like_a/b/a_fold"/>
</dbReference>